<gene>
    <name evidence="1" type="ORF">EIMP300_85980</name>
</gene>
<dbReference type="InterPro" id="IPR014718">
    <property type="entry name" value="GH-type_carb-bd"/>
</dbReference>
<dbReference type="Gene3D" id="2.70.98.10">
    <property type="match status" value="1"/>
</dbReference>
<evidence type="ECO:0008006" key="3">
    <source>
        <dbReference type="Google" id="ProtNLM"/>
    </source>
</evidence>
<evidence type="ECO:0000313" key="2">
    <source>
        <dbReference type="Proteomes" id="UP000467488"/>
    </source>
</evidence>
<dbReference type="EMBL" id="AP022360">
    <property type="protein sequence ID" value="BBU87198.1"/>
    <property type="molecule type" value="Genomic_DNA"/>
</dbReference>
<protein>
    <recommendedName>
        <fullName evidence="3">DUF4432 domain-containing protein</fullName>
    </recommendedName>
</protein>
<reference evidence="1 2" key="1">
    <citation type="submission" date="2020-01" db="EMBL/GenBank/DDBJ databases">
        <title>Dynamics of blaIMP-6 dissemination in carbapenem resistant Enterobacteriacea isolated from regional surveillance in Osaka, Japan.</title>
        <authorList>
            <person name="Abe R."/>
            <person name="Akeda Y."/>
            <person name="Sugawara Y."/>
            <person name="Yamamoto N."/>
            <person name="Tomono K."/>
            <person name="Takeuchi D."/>
            <person name="Kawahara R."/>
            <person name="Hamada S."/>
        </authorList>
    </citation>
    <scope>NUCLEOTIDE SEQUENCE [LARGE SCALE GENOMIC DNA]</scope>
    <source>
        <strain evidence="1 2">E300</strain>
    </source>
</reference>
<name>A0A8S0G6U4_ECOLX</name>
<proteinExistence type="predicted"/>
<sequence length="171" mass="19663">MSTRIYLWRALFGEKPRILLENSDFTVTSFRYDSGVEGLKIANSRGHLIILPWMGQMIWDAQFDGHSLTMCNMFRQPKPATEVIETYGCFAFHSGLLANGCPSAEDTHLLHGEMACAAMDEAWMELEGDMLRLTGRYEYVMGFGHHYLAQQYNSQQWSFTDPLHCSILRWP</sequence>
<evidence type="ECO:0000313" key="1">
    <source>
        <dbReference type="EMBL" id="BBU87198.1"/>
    </source>
</evidence>
<dbReference type="GO" id="GO:0030246">
    <property type="term" value="F:carbohydrate binding"/>
    <property type="evidence" value="ECO:0007669"/>
    <property type="project" value="InterPro"/>
</dbReference>
<accession>A0A8S0G6U4</accession>
<dbReference type="AlphaFoldDB" id="A0A8S0G6U4"/>
<dbReference type="Proteomes" id="UP000467488">
    <property type="component" value="Chromosome"/>
</dbReference>
<organism evidence="1 2">
    <name type="scientific">Escherichia coli</name>
    <dbReference type="NCBI Taxonomy" id="562"/>
    <lineage>
        <taxon>Bacteria</taxon>
        <taxon>Pseudomonadati</taxon>
        <taxon>Pseudomonadota</taxon>
        <taxon>Gammaproteobacteria</taxon>
        <taxon>Enterobacterales</taxon>
        <taxon>Enterobacteriaceae</taxon>
        <taxon>Escherichia</taxon>
    </lineage>
</organism>